<keyword evidence="2" id="KW-1185">Reference proteome</keyword>
<proteinExistence type="predicted"/>
<feature type="non-terminal residue" evidence="3">
    <location>
        <position position="281"/>
    </location>
</feature>
<dbReference type="Proteomes" id="UP000079169">
    <property type="component" value="Unplaced"/>
</dbReference>
<feature type="region of interest" description="Disordered" evidence="1">
    <location>
        <begin position="1"/>
        <end position="25"/>
    </location>
</feature>
<dbReference type="GeneID" id="113472734"/>
<protein>
    <submittedName>
        <fullName evidence="3">Uncharacterized protein LOC113472734</fullName>
    </submittedName>
</protein>
<reference evidence="3" key="1">
    <citation type="submission" date="2025-08" db="UniProtKB">
        <authorList>
            <consortium name="RefSeq"/>
        </authorList>
    </citation>
    <scope>IDENTIFICATION</scope>
</reference>
<organism evidence="2 3">
    <name type="scientific">Diaphorina citri</name>
    <name type="common">Asian citrus psyllid</name>
    <dbReference type="NCBI Taxonomy" id="121845"/>
    <lineage>
        <taxon>Eukaryota</taxon>
        <taxon>Metazoa</taxon>
        <taxon>Ecdysozoa</taxon>
        <taxon>Arthropoda</taxon>
        <taxon>Hexapoda</taxon>
        <taxon>Insecta</taxon>
        <taxon>Pterygota</taxon>
        <taxon>Neoptera</taxon>
        <taxon>Paraneoptera</taxon>
        <taxon>Hemiptera</taxon>
        <taxon>Sternorrhyncha</taxon>
        <taxon>Psylloidea</taxon>
        <taxon>Psyllidae</taxon>
        <taxon>Diaphorininae</taxon>
        <taxon>Diaphorina</taxon>
    </lineage>
</organism>
<evidence type="ECO:0000313" key="2">
    <source>
        <dbReference type="Proteomes" id="UP000079169"/>
    </source>
</evidence>
<dbReference type="AlphaFoldDB" id="A0A3Q0JIU9"/>
<dbReference type="PaxDb" id="121845-A0A3Q0JIU9"/>
<dbReference type="RefSeq" id="XP_026688321.1">
    <property type="nucleotide sequence ID" value="XM_026832520.1"/>
</dbReference>
<gene>
    <name evidence="3" type="primary">LOC113472734</name>
</gene>
<dbReference type="KEGG" id="dci:113472734"/>
<sequence length="281" mass="31641">MTDSFEPNMEESNENSSTENDQMIQDGIKFDRTKVLNEGAEDKEKSEQCYLITKNFPSIDNLVQGIKIIKVTNSSRDIFGNTSNDNSKERRVQKIVEKYESSKGNLNNVNAMNNVNASSTIVNPSSSRSGVENMNNQILNKMRGSNDNNDESVEQEEVKIRKSVIYSTEPSDKTTAADSCDCINVTSENDRVLENSKSILPTSSFHLLINLEDVEHEFRKTIILGKPKRENLPFIHRPTSSFHLLINLEDVEHEFGTFISSMAGRNQQMALSTGHTLNGER</sequence>
<name>A0A3Q0JIU9_DIACI</name>
<accession>A0A3Q0JIU9</accession>
<evidence type="ECO:0000313" key="3">
    <source>
        <dbReference type="RefSeq" id="XP_026688321.1"/>
    </source>
</evidence>
<evidence type="ECO:0000256" key="1">
    <source>
        <dbReference type="SAM" id="MobiDB-lite"/>
    </source>
</evidence>